<dbReference type="Pfam" id="PF03466">
    <property type="entry name" value="LysR_substrate"/>
    <property type="match status" value="1"/>
</dbReference>
<dbReference type="InterPro" id="IPR000847">
    <property type="entry name" value="LysR_HTH_N"/>
</dbReference>
<keyword evidence="3" id="KW-0238">DNA-binding</keyword>
<proteinExistence type="inferred from homology"/>
<keyword evidence="4" id="KW-0804">Transcription</keyword>
<dbReference type="RefSeq" id="WP_100000338.1">
    <property type="nucleotide sequence ID" value="NZ_CP017940.1"/>
</dbReference>
<organism evidence="6 7">
    <name type="scientific">Phyllobacterium zundukense</name>
    <dbReference type="NCBI Taxonomy" id="1867719"/>
    <lineage>
        <taxon>Bacteria</taxon>
        <taxon>Pseudomonadati</taxon>
        <taxon>Pseudomonadota</taxon>
        <taxon>Alphaproteobacteria</taxon>
        <taxon>Hyphomicrobiales</taxon>
        <taxon>Phyllobacteriaceae</taxon>
        <taxon>Phyllobacterium</taxon>
    </lineage>
</organism>
<reference evidence="6 7" key="1">
    <citation type="journal article" date="2017" name="Int J Environ Stud">
        <title>Does the Miocene-Pliocene relict legume Oxytropis triphylla form nitrogen-fixing nodules with a combination of bacterial strains?</title>
        <authorList>
            <person name="Safronova V."/>
            <person name="Belimov A."/>
            <person name="Sazanova A."/>
            <person name="Kuznetsova I."/>
            <person name="Popova J."/>
            <person name="Andronov E."/>
            <person name="Verkhozina A."/>
            <person name="Tikhonovich I."/>
        </authorList>
    </citation>
    <scope>NUCLEOTIDE SEQUENCE [LARGE SCALE GENOMIC DNA]</scope>
    <source>
        <strain evidence="6 7">Tri-38</strain>
    </source>
</reference>
<dbReference type="SUPFAM" id="SSF46785">
    <property type="entry name" value="Winged helix' DNA-binding domain"/>
    <property type="match status" value="1"/>
</dbReference>
<evidence type="ECO:0000313" key="6">
    <source>
        <dbReference type="EMBL" id="PIO42538.1"/>
    </source>
</evidence>
<dbReference type="PANTHER" id="PTHR30537">
    <property type="entry name" value="HTH-TYPE TRANSCRIPTIONAL REGULATOR"/>
    <property type="match status" value="1"/>
</dbReference>
<dbReference type="Pfam" id="PF00126">
    <property type="entry name" value="HTH_1"/>
    <property type="match status" value="1"/>
</dbReference>
<protein>
    <submittedName>
        <fullName evidence="6">LysR family transcriptional regulator</fullName>
    </submittedName>
</protein>
<dbReference type="FunFam" id="1.10.10.10:FF:000001">
    <property type="entry name" value="LysR family transcriptional regulator"/>
    <property type="match status" value="1"/>
</dbReference>
<sequence length="308" mass="34576">MKLTRRLIPDIDILQTFECAARHGSFTQAAKELNLTQSAVSRQMSELESQIGVLLFERVRQRVVLSDAGQKFLPEVRRLLGLTEETMLRAMAASQSASSLSIATLPTFGSRWLMPRLPDFLRRHPEMALSVASRSQPFDFEEEPFDLAIHYGQPVWAHATCTYLCSELIVPVGSPDLCAANPVRTPGELANSAPLLHLSTRPKAWATWFETVQADIVSPYKGHRFEHFSMVIEAALAGLGFALLPRYLIEQELASGRLLVLFDQPLQTENSYYLVVPDHKKENPLAQSFFSWIADQVTDRQTVAPVIR</sequence>
<comment type="caution">
    <text evidence="6">The sequence shown here is derived from an EMBL/GenBank/DDBJ whole genome shotgun (WGS) entry which is preliminary data.</text>
</comment>
<dbReference type="GO" id="GO:0006351">
    <property type="term" value="P:DNA-templated transcription"/>
    <property type="evidence" value="ECO:0007669"/>
    <property type="project" value="TreeGrafter"/>
</dbReference>
<dbReference type="CDD" id="cd08481">
    <property type="entry name" value="PBP2_GcdR_like"/>
    <property type="match status" value="1"/>
</dbReference>
<dbReference type="InterPro" id="IPR036390">
    <property type="entry name" value="WH_DNA-bd_sf"/>
</dbReference>
<feature type="domain" description="HTH lysR-type" evidence="5">
    <location>
        <begin position="9"/>
        <end position="66"/>
    </location>
</feature>
<evidence type="ECO:0000259" key="5">
    <source>
        <dbReference type="PROSITE" id="PS50931"/>
    </source>
</evidence>
<dbReference type="InterPro" id="IPR005119">
    <property type="entry name" value="LysR_subst-bd"/>
</dbReference>
<dbReference type="InterPro" id="IPR036388">
    <property type="entry name" value="WH-like_DNA-bd_sf"/>
</dbReference>
<keyword evidence="7" id="KW-1185">Reference proteome</keyword>
<evidence type="ECO:0000256" key="4">
    <source>
        <dbReference type="ARBA" id="ARBA00023163"/>
    </source>
</evidence>
<dbReference type="GO" id="GO:0043565">
    <property type="term" value="F:sequence-specific DNA binding"/>
    <property type="evidence" value="ECO:0007669"/>
    <property type="project" value="TreeGrafter"/>
</dbReference>
<dbReference type="AlphaFoldDB" id="A0A2N9VSS0"/>
<accession>A0A2N9VSS0</accession>
<keyword evidence="2" id="KW-0805">Transcription regulation</keyword>
<dbReference type="Gene3D" id="1.10.10.10">
    <property type="entry name" value="Winged helix-like DNA-binding domain superfamily/Winged helix DNA-binding domain"/>
    <property type="match status" value="1"/>
</dbReference>
<dbReference type="OrthoDB" id="5526340at2"/>
<dbReference type="EMBL" id="MZMT01000053">
    <property type="protein sequence ID" value="PIO42538.1"/>
    <property type="molecule type" value="Genomic_DNA"/>
</dbReference>
<evidence type="ECO:0000256" key="2">
    <source>
        <dbReference type="ARBA" id="ARBA00023015"/>
    </source>
</evidence>
<dbReference type="PROSITE" id="PS50931">
    <property type="entry name" value="HTH_LYSR"/>
    <property type="match status" value="1"/>
</dbReference>
<dbReference type="FunFam" id="3.40.190.10:FF:000017">
    <property type="entry name" value="Glycine cleavage system transcriptional activator"/>
    <property type="match status" value="1"/>
</dbReference>
<dbReference type="GO" id="GO:0003700">
    <property type="term" value="F:DNA-binding transcription factor activity"/>
    <property type="evidence" value="ECO:0007669"/>
    <property type="project" value="InterPro"/>
</dbReference>
<dbReference type="InterPro" id="IPR058163">
    <property type="entry name" value="LysR-type_TF_proteobact-type"/>
</dbReference>
<gene>
    <name evidence="6" type="ORF">B5P45_26440</name>
</gene>
<dbReference type="PRINTS" id="PR00039">
    <property type="entry name" value="HTHLYSR"/>
</dbReference>
<dbReference type="Gene3D" id="3.40.190.10">
    <property type="entry name" value="Periplasmic binding protein-like II"/>
    <property type="match status" value="2"/>
</dbReference>
<dbReference type="Proteomes" id="UP000232163">
    <property type="component" value="Unassembled WGS sequence"/>
</dbReference>
<evidence type="ECO:0000256" key="3">
    <source>
        <dbReference type="ARBA" id="ARBA00023125"/>
    </source>
</evidence>
<dbReference type="PANTHER" id="PTHR30537:SF26">
    <property type="entry name" value="GLYCINE CLEAVAGE SYSTEM TRANSCRIPTIONAL ACTIVATOR"/>
    <property type="match status" value="1"/>
</dbReference>
<dbReference type="SUPFAM" id="SSF53850">
    <property type="entry name" value="Periplasmic binding protein-like II"/>
    <property type="match status" value="1"/>
</dbReference>
<dbReference type="KEGG" id="pht:BLM14_15970"/>
<evidence type="ECO:0000256" key="1">
    <source>
        <dbReference type="ARBA" id="ARBA00009437"/>
    </source>
</evidence>
<evidence type="ECO:0000313" key="7">
    <source>
        <dbReference type="Proteomes" id="UP000232163"/>
    </source>
</evidence>
<comment type="similarity">
    <text evidence="1">Belongs to the LysR transcriptional regulatory family.</text>
</comment>
<name>A0A2N9VSS0_9HYPH</name>